<dbReference type="PANTHER" id="PTHR28251">
    <property type="entry name" value="V-TYPE ATPASE ASSEMBLY FACTOR PKR1"/>
    <property type="match status" value="1"/>
</dbReference>
<feature type="transmembrane region" description="Helical" evidence="1">
    <location>
        <begin position="26"/>
        <end position="45"/>
    </location>
</feature>
<evidence type="ECO:0000256" key="1">
    <source>
        <dbReference type="SAM" id="Phobius"/>
    </source>
</evidence>
<keyword evidence="1" id="KW-0812">Transmembrane</keyword>
<name>A0ABY8EUK2_MALFU</name>
<feature type="transmembrane region" description="Helical" evidence="1">
    <location>
        <begin position="51"/>
        <end position="69"/>
    </location>
</feature>
<sequence length="89" mass="9702">MGVTSALESVWESVFHEGVNTPTHRIMNMAFYGLFITLIGLLLASGGNGHVLAFLVLSVCLFMSVNWFIAELEQAKKAQNAAEKSDKAE</sequence>
<dbReference type="PANTHER" id="PTHR28251:SF1">
    <property type="entry name" value="V-TYPE ATPASE ASSEMBLY FACTOR PKR1"/>
    <property type="match status" value="1"/>
</dbReference>
<protein>
    <submittedName>
        <fullName evidence="2">Uncharacterized protein</fullName>
    </submittedName>
</protein>
<dbReference type="EMBL" id="CP046236">
    <property type="protein sequence ID" value="WFD48639.1"/>
    <property type="molecule type" value="Genomic_DNA"/>
</dbReference>
<dbReference type="Proteomes" id="UP000818624">
    <property type="component" value="Chromosome 3"/>
</dbReference>
<dbReference type="InterPro" id="IPR013945">
    <property type="entry name" value="Pkr1"/>
</dbReference>
<reference evidence="2 3" key="1">
    <citation type="journal article" date="2020" name="Elife">
        <title>Loss of centromere function drives karyotype evolution in closely related Malassezia species.</title>
        <authorList>
            <person name="Sankaranarayanan S.R."/>
            <person name="Ianiri G."/>
            <person name="Coelho M.A."/>
            <person name="Reza M.H."/>
            <person name="Thimmappa B.C."/>
            <person name="Ganguly P."/>
            <person name="Vadnala R.N."/>
            <person name="Sun S."/>
            <person name="Siddharthan R."/>
            <person name="Tellgren-Roth C."/>
            <person name="Dawson T.L."/>
            <person name="Heitman J."/>
            <person name="Sanyal K."/>
        </authorList>
    </citation>
    <scope>NUCLEOTIDE SEQUENCE [LARGE SCALE GENOMIC DNA]</scope>
    <source>
        <strain evidence="2">CBS14141</strain>
    </source>
</reference>
<keyword evidence="1" id="KW-1133">Transmembrane helix</keyword>
<accession>A0ABY8EUK2</accession>
<keyword evidence="3" id="KW-1185">Reference proteome</keyword>
<evidence type="ECO:0000313" key="3">
    <source>
        <dbReference type="Proteomes" id="UP000818624"/>
    </source>
</evidence>
<keyword evidence="1" id="KW-0472">Membrane</keyword>
<gene>
    <name evidence="2" type="ORF">GLX27_003309</name>
</gene>
<organism evidence="2 3">
    <name type="scientific">Malassezia furfur</name>
    <name type="common">Pityriasis versicolor infection agent</name>
    <name type="synonym">Pityrosporum furfur</name>
    <dbReference type="NCBI Taxonomy" id="55194"/>
    <lineage>
        <taxon>Eukaryota</taxon>
        <taxon>Fungi</taxon>
        <taxon>Dikarya</taxon>
        <taxon>Basidiomycota</taxon>
        <taxon>Ustilaginomycotina</taxon>
        <taxon>Malasseziomycetes</taxon>
        <taxon>Malasseziales</taxon>
        <taxon>Malasseziaceae</taxon>
        <taxon>Malassezia</taxon>
    </lineage>
</organism>
<evidence type="ECO:0000313" key="2">
    <source>
        <dbReference type="EMBL" id="WFD48639.1"/>
    </source>
</evidence>
<dbReference type="Pfam" id="PF08636">
    <property type="entry name" value="Pkr1"/>
    <property type="match status" value="1"/>
</dbReference>
<proteinExistence type="predicted"/>